<keyword evidence="12" id="KW-0732">Signal</keyword>
<sequence length="515" mass="57976">MTSFTAMLIVFCACPTIFHRTQVGAANILAVPTVPDKSHWNVMRSVLRALTDRGHNVTVFTSSLDGDREGYTEVDVSAEQRPPLVDVDATYLIETIGKPGQIIPMLVNETRVSCDKIYGNRLMADILNGVAQKFDLVITEPFMSECVAYLATVLRVPMVYVFPPPIATFLERPLTGHVPNPAAAGHVLSGHGVPETFAERFANAVLTVYCSTLMWYAEWNLRRTNPRPYDAVELVKPSVIFANTHFVTEPSRPLTPDVVQIGGIHLTPPESIPKDILEFIDDATHGVIYFSFGSIVSMSSLPENVQSAFREALAGLPQKVLWKYDGEMKDKPKNVMTRKWFPQRDILLHPDVKLFISHGGISGVYEAVDAGVPVLGFPFFYDQPRNIDNLVAAGMAISMDLLSVTEKTLLNAIFEIVNNDRYQKNAKIASRRFKDRPMSPTESVIYWTEYVLRHKGAPHLKYHALNLTWYQYFLVDVISTVLFIAFLVSSIIYYGLKMIWKHISKYFHTVKSKRE</sequence>
<dbReference type="SUPFAM" id="SSF53756">
    <property type="entry name" value="UDP-Glycosyltransferase/glycogen phosphorylase"/>
    <property type="match status" value="1"/>
</dbReference>
<accession>A0A8R2AA86</accession>
<keyword evidence="4 11" id="KW-0808">Transferase</keyword>
<dbReference type="Gene3D" id="3.40.50.2000">
    <property type="entry name" value="Glycogen Phosphorylase B"/>
    <property type="match status" value="2"/>
</dbReference>
<dbReference type="GO" id="GO:0005783">
    <property type="term" value="C:endoplasmic reticulum"/>
    <property type="evidence" value="ECO:0007669"/>
    <property type="project" value="UniProtKB-SubCell"/>
</dbReference>
<dbReference type="RefSeq" id="XP_003245878.1">
    <property type="nucleotide sequence ID" value="XM_003245830.3"/>
</dbReference>
<evidence type="ECO:0000256" key="2">
    <source>
        <dbReference type="ARBA" id="ARBA00009995"/>
    </source>
</evidence>
<feature type="transmembrane region" description="Helical" evidence="12">
    <location>
        <begin position="469"/>
        <end position="496"/>
    </location>
</feature>
<dbReference type="GeneID" id="100160202"/>
<dbReference type="Pfam" id="PF00201">
    <property type="entry name" value="UDPGT"/>
    <property type="match status" value="1"/>
</dbReference>
<protein>
    <recommendedName>
        <fullName evidence="12">UDP-glucuronosyltransferase</fullName>
        <ecNumber evidence="12">2.4.1.17</ecNumber>
    </recommendedName>
</protein>
<evidence type="ECO:0000256" key="11">
    <source>
        <dbReference type="RuleBase" id="RU003718"/>
    </source>
</evidence>
<dbReference type="InterPro" id="IPR050271">
    <property type="entry name" value="UDP-glycosyltransferase"/>
</dbReference>
<evidence type="ECO:0000256" key="3">
    <source>
        <dbReference type="ARBA" id="ARBA00022676"/>
    </source>
</evidence>
<evidence type="ECO:0000256" key="12">
    <source>
        <dbReference type="RuleBase" id="RU362059"/>
    </source>
</evidence>
<dbReference type="EC" id="2.4.1.17" evidence="12"/>
<dbReference type="PANTHER" id="PTHR48043:SF145">
    <property type="entry name" value="FI06409P-RELATED"/>
    <property type="match status" value="1"/>
</dbReference>
<dbReference type="EnsemblMetazoa" id="XM_003245830.4">
    <property type="protein sequence ID" value="XP_003245878.1"/>
    <property type="gene ID" value="LOC100160202"/>
</dbReference>
<comment type="catalytic activity">
    <reaction evidence="12">
        <text>glucuronate acceptor + UDP-alpha-D-glucuronate = acceptor beta-D-glucuronoside + UDP + H(+)</text>
        <dbReference type="Rhea" id="RHEA:21032"/>
        <dbReference type="ChEBI" id="CHEBI:15378"/>
        <dbReference type="ChEBI" id="CHEBI:58052"/>
        <dbReference type="ChEBI" id="CHEBI:58223"/>
        <dbReference type="ChEBI" id="CHEBI:132367"/>
        <dbReference type="ChEBI" id="CHEBI:132368"/>
        <dbReference type="EC" id="2.4.1.17"/>
    </reaction>
</comment>
<dbReference type="PROSITE" id="PS00375">
    <property type="entry name" value="UDPGT"/>
    <property type="match status" value="1"/>
</dbReference>
<proteinExistence type="inferred from homology"/>
<dbReference type="InterPro" id="IPR002213">
    <property type="entry name" value="UDP_glucos_trans"/>
</dbReference>
<evidence type="ECO:0000256" key="4">
    <source>
        <dbReference type="ARBA" id="ARBA00022679"/>
    </source>
</evidence>
<keyword evidence="5 12" id="KW-0812">Transmembrane</keyword>
<evidence type="ECO:0000256" key="6">
    <source>
        <dbReference type="ARBA" id="ARBA00022824"/>
    </source>
</evidence>
<keyword evidence="7 12" id="KW-1133">Transmembrane helix</keyword>
<keyword evidence="14" id="KW-1185">Reference proteome</keyword>
<evidence type="ECO:0000256" key="1">
    <source>
        <dbReference type="ARBA" id="ARBA00004240"/>
    </source>
</evidence>
<evidence type="ECO:0000313" key="13">
    <source>
        <dbReference type="EnsemblMetazoa" id="XP_003245878.1"/>
    </source>
</evidence>
<reference evidence="14" key="1">
    <citation type="submission" date="2010-06" db="EMBL/GenBank/DDBJ databases">
        <authorList>
            <person name="Jiang H."/>
            <person name="Abraham K."/>
            <person name="Ali S."/>
            <person name="Alsbrooks S.L."/>
            <person name="Anim B.N."/>
            <person name="Anosike U.S."/>
            <person name="Attaway T."/>
            <person name="Bandaranaike D.P."/>
            <person name="Battles P.K."/>
            <person name="Bell S.N."/>
            <person name="Bell A.V."/>
            <person name="Beltran B."/>
            <person name="Bickham C."/>
            <person name="Bustamante Y."/>
            <person name="Caleb T."/>
            <person name="Canada A."/>
            <person name="Cardenas V."/>
            <person name="Carter K."/>
            <person name="Chacko J."/>
            <person name="Chandrabose M.N."/>
            <person name="Chavez D."/>
            <person name="Chavez A."/>
            <person name="Chen L."/>
            <person name="Chu H.-S."/>
            <person name="Claassen K.J."/>
            <person name="Cockrell R."/>
            <person name="Collins M."/>
            <person name="Cooper J.A."/>
            <person name="Cree A."/>
            <person name="Curry S.M."/>
            <person name="Da Y."/>
            <person name="Dao M.D."/>
            <person name="Das B."/>
            <person name="Davila M.-L."/>
            <person name="Davy-Carroll L."/>
            <person name="Denson S."/>
            <person name="Dinh H."/>
            <person name="Ebong V.E."/>
            <person name="Edwards J.R."/>
            <person name="Egan A."/>
            <person name="El-Daye J."/>
            <person name="Escobedo L."/>
            <person name="Fernandez S."/>
            <person name="Fernando P.R."/>
            <person name="Flagg N."/>
            <person name="Forbes L.D."/>
            <person name="Fowler R.G."/>
            <person name="Fu Q."/>
            <person name="Gabisi R.A."/>
            <person name="Ganer J."/>
            <person name="Garbino Pronczuk A."/>
            <person name="Garcia R.M."/>
            <person name="Garner T."/>
            <person name="Garrett T.E."/>
            <person name="Gonzalez D.A."/>
            <person name="Hamid H."/>
            <person name="Hawkins E.S."/>
            <person name="Hirani K."/>
            <person name="Hogues M.E."/>
            <person name="Hollins B."/>
            <person name="Hsiao C.-H."/>
            <person name="Jabil R."/>
            <person name="James M.L."/>
            <person name="Jhangiani S.N."/>
            <person name="Johnson B."/>
            <person name="Johnson Q."/>
            <person name="Joshi V."/>
            <person name="Kalu J.B."/>
            <person name="Kam C."/>
            <person name="Kashfia A."/>
            <person name="Keebler J."/>
            <person name="Kisamo H."/>
            <person name="Kovar C.L."/>
            <person name="Lago L.A."/>
            <person name="Lai C.-Y."/>
            <person name="Laidlaw J."/>
            <person name="Lara F."/>
            <person name="Le T.-K."/>
            <person name="Lee S.L."/>
            <person name="Legall F.H."/>
            <person name="Lemon S.J."/>
            <person name="Lewis L.R."/>
            <person name="Li B."/>
            <person name="Liu Y."/>
            <person name="Liu Y.-S."/>
            <person name="Lopez J."/>
            <person name="Lozado R.J."/>
            <person name="Lu J."/>
            <person name="Madu R.C."/>
            <person name="Maheshwari M."/>
            <person name="Maheshwari R."/>
            <person name="Malloy K."/>
            <person name="Martinez E."/>
            <person name="Mathew T."/>
            <person name="Mercado I.C."/>
            <person name="Mercado C."/>
            <person name="Meyer B."/>
            <person name="Montgomery K."/>
            <person name="Morgan M.B."/>
            <person name="Munidasa M."/>
            <person name="Nazareth L.V."/>
            <person name="Nelson J."/>
            <person name="Ng B.M."/>
            <person name="Nguyen N.B."/>
            <person name="Nguyen P.Q."/>
            <person name="Nguyen T."/>
            <person name="Obregon M."/>
            <person name="Okwuonu G.O."/>
            <person name="Onwere C.G."/>
            <person name="Orozco G."/>
            <person name="Parra A."/>
            <person name="Patel S."/>
            <person name="Patil S."/>
            <person name="Perez A."/>
            <person name="Perez Y."/>
            <person name="Pham C."/>
            <person name="Primus E.L."/>
            <person name="Pu L.-L."/>
            <person name="Puazo M."/>
            <person name="Qin X."/>
            <person name="Quiroz J.B."/>
            <person name="Reese J."/>
            <person name="Richards S."/>
            <person name="Rives C.M."/>
            <person name="Robberts R."/>
            <person name="Ruiz S.J."/>
            <person name="Ruiz M.J."/>
            <person name="Santibanez J."/>
            <person name="Schneider B.W."/>
            <person name="Sisson I."/>
            <person name="Smith M."/>
            <person name="Sodergren E."/>
            <person name="Song X.-Z."/>
            <person name="Song B.B."/>
            <person name="Summersgill H."/>
            <person name="Thelus R."/>
            <person name="Thornton R.D."/>
            <person name="Trejos Z.Y."/>
            <person name="Usmani K."/>
            <person name="Vattathil S."/>
            <person name="Villasana D."/>
            <person name="Walker D.L."/>
            <person name="Wang S."/>
            <person name="Wang K."/>
            <person name="White C.S."/>
            <person name="Williams A.C."/>
            <person name="Williamson J."/>
            <person name="Wilson K."/>
            <person name="Woghiren I.O."/>
            <person name="Woodworth J.R."/>
            <person name="Worley K.C."/>
            <person name="Wright R.A."/>
            <person name="Wu W."/>
            <person name="Young L."/>
            <person name="Zhang L."/>
            <person name="Zhang J."/>
            <person name="Zhu Y."/>
            <person name="Muzny D.M."/>
            <person name="Weinstock G."/>
            <person name="Gibbs R.A."/>
        </authorList>
    </citation>
    <scope>NUCLEOTIDE SEQUENCE [LARGE SCALE GENOMIC DNA]</scope>
    <source>
        <strain evidence="14">LSR1</strain>
    </source>
</reference>
<reference evidence="13" key="2">
    <citation type="submission" date="2022-06" db="UniProtKB">
        <authorList>
            <consortium name="EnsemblMetazoa"/>
        </authorList>
    </citation>
    <scope>IDENTIFICATION</scope>
</reference>
<organism evidence="13 14">
    <name type="scientific">Acyrthosiphon pisum</name>
    <name type="common">Pea aphid</name>
    <dbReference type="NCBI Taxonomy" id="7029"/>
    <lineage>
        <taxon>Eukaryota</taxon>
        <taxon>Metazoa</taxon>
        <taxon>Ecdysozoa</taxon>
        <taxon>Arthropoda</taxon>
        <taxon>Hexapoda</taxon>
        <taxon>Insecta</taxon>
        <taxon>Pterygota</taxon>
        <taxon>Neoptera</taxon>
        <taxon>Paraneoptera</taxon>
        <taxon>Hemiptera</taxon>
        <taxon>Sternorrhyncha</taxon>
        <taxon>Aphidomorpha</taxon>
        <taxon>Aphidoidea</taxon>
        <taxon>Aphididae</taxon>
        <taxon>Macrosiphini</taxon>
        <taxon>Acyrthosiphon</taxon>
    </lineage>
</organism>
<dbReference type="RefSeq" id="XP_008184998.1">
    <property type="nucleotide sequence ID" value="XM_008186776.2"/>
</dbReference>
<keyword evidence="8 12" id="KW-0472">Membrane</keyword>
<evidence type="ECO:0000256" key="7">
    <source>
        <dbReference type="ARBA" id="ARBA00022989"/>
    </source>
</evidence>
<comment type="similarity">
    <text evidence="2 11">Belongs to the UDP-glycosyltransferase family.</text>
</comment>
<keyword evidence="3 11" id="KW-0328">Glycosyltransferase</keyword>
<dbReference type="InterPro" id="IPR035595">
    <property type="entry name" value="UDP_glycos_trans_CS"/>
</dbReference>
<feature type="chain" id="PRO_5042659462" description="UDP-glucuronosyltransferase" evidence="12">
    <location>
        <begin position="26"/>
        <end position="515"/>
    </location>
</feature>
<dbReference type="FunFam" id="3.40.50.2000:FF:000050">
    <property type="entry name" value="UDP-glucuronosyltransferase"/>
    <property type="match status" value="1"/>
</dbReference>
<dbReference type="RefSeq" id="XP_001949001.2">
    <property type="nucleotide sequence ID" value="XM_001948966.4"/>
</dbReference>
<dbReference type="CDD" id="cd03784">
    <property type="entry name" value="GT1_Gtf-like"/>
    <property type="match status" value="1"/>
</dbReference>
<dbReference type="GO" id="GO:0015020">
    <property type="term" value="F:glucuronosyltransferase activity"/>
    <property type="evidence" value="ECO:0007669"/>
    <property type="project" value="UniProtKB-EC"/>
</dbReference>
<keyword evidence="6" id="KW-0256">Endoplasmic reticulum</keyword>
<dbReference type="PANTHER" id="PTHR48043">
    <property type="entry name" value="EG:EG0003.4 PROTEIN-RELATED"/>
    <property type="match status" value="1"/>
</dbReference>
<evidence type="ECO:0000256" key="10">
    <source>
        <dbReference type="ARBA" id="ARBA00046288"/>
    </source>
</evidence>
<evidence type="ECO:0000313" key="14">
    <source>
        <dbReference type="Proteomes" id="UP000007819"/>
    </source>
</evidence>
<dbReference type="GO" id="GO:0016020">
    <property type="term" value="C:membrane"/>
    <property type="evidence" value="ECO:0007669"/>
    <property type="project" value="UniProtKB-SubCell"/>
</dbReference>
<dbReference type="Proteomes" id="UP000007819">
    <property type="component" value="Chromosome A1"/>
</dbReference>
<evidence type="ECO:0000256" key="9">
    <source>
        <dbReference type="ARBA" id="ARBA00023180"/>
    </source>
</evidence>
<comment type="subcellular location">
    <subcellularLocation>
        <location evidence="10">Endomembrane system</location>
        <topology evidence="10">Single-pass type I membrane protein</topology>
    </subcellularLocation>
    <subcellularLocation>
        <location evidence="1">Endoplasmic reticulum</location>
    </subcellularLocation>
    <subcellularLocation>
        <location evidence="12">Membrane</location>
        <topology evidence="12">Single-pass membrane protein</topology>
    </subcellularLocation>
</comment>
<keyword evidence="9" id="KW-0325">Glycoprotein</keyword>
<dbReference type="AlphaFoldDB" id="A0A8R2AA86"/>
<dbReference type="EnsemblMetazoa" id="XM_008186776.3">
    <property type="protein sequence ID" value="XP_008184998.1"/>
    <property type="gene ID" value="LOC100160202"/>
</dbReference>
<name>A0A8R2AA86_ACYPI</name>
<dbReference type="OrthoDB" id="5835829at2759"/>
<evidence type="ECO:0000256" key="8">
    <source>
        <dbReference type="ARBA" id="ARBA00023136"/>
    </source>
</evidence>
<dbReference type="KEGG" id="api:100160202"/>
<evidence type="ECO:0000256" key="5">
    <source>
        <dbReference type="ARBA" id="ARBA00022692"/>
    </source>
</evidence>
<dbReference type="EnsemblMetazoa" id="XM_001948966.5">
    <property type="protein sequence ID" value="XP_001949001.2"/>
    <property type="gene ID" value="LOC100160202"/>
</dbReference>
<feature type="signal peptide" evidence="12">
    <location>
        <begin position="1"/>
        <end position="25"/>
    </location>
</feature>